<evidence type="ECO:0000313" key="1">
    <source>
        <dbReference type="EMBL" id="KAL1268897.1"/>
    </source>
</evidence>
<proteinExistence type="predicted"/>
<accession>A0ABR3MWA1</accession>
<gene>
    <name evidence="1" type="ORF">QQF64_034260</name>
</gene>
<dbReference type="EMBL" id="JAYMGO010000009">
    <property type="protein sequence ID" value="KAL1268897.1"/>
    <property type="molecule type" value="Genomic_DNA"/>
</dbReference>
<organism evidence="1 2">
    <name type="scientific">Cirrhinus molitorella</name>
    <name type="common">mud carp</name>
    <dbReference type="NCBI Taxonomy" id="172907"/>
    <lineage>
        <taxon>Eukaryota</taxon>
        <taxon>Metazoa</taxon>
        <taxon>Chordata</taxon>
        <taxon>Craniata</taxon>
        <taxon>Vertebrata</taxon>
        <taxon>Euteleostomi</taxon>
        <taxon>Actinopterygii</taxon>
        <taxon>Neopterygii</taxon>
        <taxon>Teleostei</taxon>
        <taxon>Ostariophysi</taxon>
        <taxon>Cypriniformes</taxon>
        <taxon>Cyprinidae</taxon>
        <taxon>Labeoninae</taxon>
        <taxon>Labeonini</taxon>
        <taxon>Cirrhinus</taxon>
    </lineage>
</organism>
<comment type="caution">
    <text evidence="1">The sequence shown here is derived from an EMBL/GenBank/DDBJ whole genome shotgun (WGS) entry which is preliminary data.</text>
</comment>
<keyword evidence="2" id="KW-1185">Reference proteome</keyword>
<protein>
    <submittedName>
        <fullName evidence="1">Uncharacterized protein</fullName>
    </submittedName>
</protein>
<dbReference type="Proteomes" id="UP001558613">
    <property type="component" value="Unassembled WGS sequence"/>
</dbReference>
<sequence length="124" mass="13792">MDTLKPPENLKLAGNVDSNWCRFQQHFELYMAAIGMDTKADERKVALLLTIAGPQAIEVYNTFVFGEEMMLKIMSPNADATIGAVSFKGKRCMSGAAHQKDAVYSCKHCGTEHKPSLRETMCEM</sequence>
<evidence type="ECO:0000313" key="2">
    <source>
        <dbReference type="Proteomes" id="UP001558613"/>
    </source>
</evidence>
<name>A0ABR3MWA1_9TELE</name>
<reference evidence="1 2" key="1">
    <citation type="submission" date="2023-09" db="EMBL/GenBank/DDBJ databases">
        <authorList>
            <person name="Wang M."/>
        </authorList>
    </citation>
    <scope>NUCLEOTIDE SEQUENCE [LARGE SCALE GENOMIC DNA]</scope>
    <source>
        <strain evidence="1">GT-2023</strain>
        <tissue evidence="1">Liver</tissue>
    </source>
</reference>